<dbReference type="SUPFAM" id="SSF52266">
    <property type="entry name" value="SGNH hydrolase"/>
    <property type="match status" value="1"/>
</dbReference>
<evidence type="ECO:0000313" key="6">
    <source>
        <dbReference type="Proteomes" id="UP000187203"/>
    </source>
</evidence>
<keyword evidence="2" id="KW-0732">Signal</keyword>
<protein>
    <submittedName>
        <fullName evidence="5">Lipase, GDSL</fullName>
    </submittedName>
</protein>
<keyword evidence="4" id="KW-0325">Glycoprotein</keyword>
<evidence type="ECO:0000313" key="5">
    <source>
        <dbReference type="EMBL" id="OMO65343.1"/>
    </source>
</evidence>
<reference evidence="6" key="1">
    <citation type="submission" date="2013-09" db="EMBL/GenBank/DDBJ databases">
        <title>Corchorus olitorius genome sequencing.</title>
        <authorList>
            <person name="Alam M."/>
            <person name="Haque M.S."/>
            <person name="Islam M.S."/>
            <person name="Emdad E.M."/>
            <person name="Islam M.M."/>
            <person name="Ahmed B."/>
            <person name="Halim A."/>
            <person name="Hossen Q.M.M."/>
            <person name="Hossain M.Z."/>
            <person name="Ahmed R."/>
            <person name="Khan M.M."/>
            <person name="Islam R."/>
            <person name="Rashid M.M."/>
            <person name="Khan S.A."/>
            <person name="Rahman M.S."/>
            <person name="Alam M."/>
            <person name="Yahiya A.S."/>
            <person name="Khan M.S."/>
            <person name="Azam M.S."/>
            <person name="Haque T."/>
            <person name="Lashkar M.Z.H."/>
            <person name="Akhand A.I."/>
            <person name="Morshed G."/>
            <person name="Roy S."/>
            <person name="Uddin K.S."/>
            <person name="Rabeya T."/>
            <person name="Hossain A.S."/>
            <person name="Chowdhury A."/>
            <person name="Snigdha A.R."/>
            <person name="Mortoza M.S."/>
            <person name="Matin S.A."/>
            <person name="Hoque S.M.E."/>
            <person name="Islam M.K."/>
            <person name="Roy D.K."/>
            <person name="Haider R."/>
            <person name="Moosa M.M."/>
            <person name="Elias S.M."/>
            <person name="Hasan A.M."/>
            <person name="Jahan S."/>
            <person name="Shafiuddin M."/>
            <person name="Mahmood N."/>
            <person name="Shommy N.S."/>
        </authorList>
    </citation>
    <scope>NUCLEOTIDE SEQUENCE [LARGE SCALE GENOMIC DNA]</scope>
    <source>
        <strain evidence="6">cv. O-4</strain>
    </source>
</reference>
<dbReference type="AlphaFoldDB" id="A0A1R3H4T4"/>
<evidence type="ECO:0000256" key="1">
    <source>
        <dbReference type="ARBA" id="ARBA00008668"/>
    </source>
</evidence>
<dbReference type="Pfam" id="PF00657">
    <property type="entry name" value="Lipase_GDSL"/>
    <property type="match status" value="1"/>
</dbReference>
<sequence length="315" mass="34896">MIISIFSHANGKECYKSIISFGDSISDTGNSLILSPPNNKPPSAFPPYGETYFGRQTGRFCDGRLIIDFFAQKFGLPLVPPYFGGVDDVGNFPKGVNFAVAECNKLLKKSLILMGEIGGNEFNYAFSQNVSNETIRGLVPDIINAISSELIKFGGVTFLVPGNFPIGCLPVYLTNFQTSNNQDYDRSGCLIWLNEFSEYYNGMLKEELNRIQRLHPATNIVYADYYQAALQLYRFPRLFGLTNTLTACCGGGGPYNFNISKFCGRPGSNLCEDPSTYISWDGVHFTEAAYKLISKSLLDGSTTIPRFNNIIQYCA</sequence>
<gene>
    <name evidence="5" type="ORF">COLO4_31334</name>
</gene>
<organism evidence="5 6">
    <name type="scientific">Corchorus olitorius</name>
    <dbReference type="NCBI Taxonomy" id="93759"/>
    <lineage>
        <taxon>Eukaryota</taxon>
        <taxon>Viridiplantae</taxon>
        <taxon>Streptophyta</taxon>
        <taxon>Embryophyta</taxon>
        <taxon>Tracheophyta</taxon>
        <taxon>Spermatophyta</taxon>
        <taxon>Magnoliopsida</taxon>
        <taxon>eudicotyledons</taxon>
        <taxon>Gunneridae</taxon>
        <taxon>Pentapetalae</taxon>
        <taxon>rosids</taxon>
        <taxon>malvids</taxon>
        <taxon>Malvales</taxon>
        <taxon>Malvaceae</taxon>
        <taxon>Grewioideae</taxon>
        <taxon>Apeibeae</taxon>
        <taxon>Corchorus</taxon>
    </lineage>
</organism>
<dbReference type="InterPro" id="IPR036514">
    <property type="entry name" value="SGNH_hydro_sf"/>
</dbReference>
<evidence type="ECO:0000256" key="2">
    <source>
        <dbReference type="ARBA" id="ARBA00022729"/>
    </source>
</evidence>
<evidence type="ECO:0000256" key="3">
    <source>
        <dbReference type="ARBA" id="ARBA00022801"/>
    </source>
</evidence>
<comment type="similarity">
    <text evidence="1">Belongs to the 'GDSL' lipolytic enzyme family.</text>
</comment>
<dbReference type="Proteomes" id="UP000187203">
    <property type="component" value="Unassembled WGS sequence"/>
</dbReference>
<dbReference type="PANTHER" id="PTHR22835">
    <property type="entry name" value="ZINC FINGER FYVE DOMAIN CONTAINING PROTEIN"/>
    <property type="match status" value="1"/>
</dbReference>
<keyword evidence="3" id="KW-0378">Hydrolase</keyword>
<dbReference type="CDD" id="cd01837">
    <property type="entry name" value="SGNH_plant_lipase_like"/>
    <property type="match status" value="1"/>
</dbReference>
<dbReference type="PANTHER" id="PTHR22835:SF683">
    <property type="entry name" value="OS05G0506800 PROTEIN"/>
    <property type="match status" value="1"/>
</dbReference>
<dbReference type="Gene3D" id="3.40.50.1110">
    <property type="entry name" value="SGNH hydrolase"/>
    <property type="match status" value="1"/>
</dbReference>
<dbReference type="EMBL" id="AWUE01020841">
    <property type="protein sequence ID" value="OMO65343.1"/>
    <property type="molecule type" value="Genomic_DNA"/>
</dbReference>
<evidence type="ECO:0000256" key="4">
    <source>
        <dbReference type="ARBA" id="ARBA00023180"/>
    </source>
</evidence>
<accession>A0A1R3H4T4</accession>
<dbReference type="STRING" id="93759.A0A1R3H4T4"/>
<proteinExistence type="inferred from homology"/>
<dbReference type="GO" id="GO:0016788">
    <property type="term" value="F:hydrolase activity, acting on ester bonds"/>
    <property type="evidence" value="ECO:0007669"/>
    <property type="project" value="InterPro"/>
</dbReference>
<dbReference type="InterPro" id="IPR035669">
    <property type="entry name" value="SGNH_plant_lipase-like"/>
</dbReference>
<dbReference type="OrthoDB" id="1600564at2759"/>
<dbReference type="InterPro" id="IPR001087">
    <property type="entry name" value="GDSL"/>
</dbReference>
<comment type="caution">
    <text evidence="5">The sequence shown here is derived from an EMBL/GenBank/DDBJ whole genome shotgun (WGS) entry which is preliminary data.</text>
</comment>
<keyword evidence="6" id="KW-1185">Reference proteome</keyword>
<name>A0A1R3H4T4_9ROSI</name>